<dbReference type="Proteomes" id="UP001500683">
    <property type="component" value="Unassembled WGS sequence"/>
</dbReference>
<proteinExistence type="predicted"/>
<dbReference type="InterPro" id="IPR050172">
    <property type="entry name" value="SsuD_RutA_monooxygenase"/>
</dbReference>
<keyword evidence="4" id="KW-0503">Monooxygenase</keyword>
<feature type="domain" description="Luciferase-like" evidence="5">
    <location>
        <begin position="15"/>
        <end position="271"/>
    </location>
</feature>
<dbReference type="PANTHER" id="PTHR42847:SF4">
    <property type="entry name" value="ALKANESULFONATE MONOOXYGENASE-RELATED"/>
    <property type="match status" value="1"/>
</dbReference>
<evidence type="ECO:0000256" key="1">
    <source>
        <dbReference type="ARBA" id="ARBA00022630"/>
    </source>
</evidence>
<organism evidence="6 7">
    <name type="scientific">Actinomadura miaoliensis</name>
    <dbReference type="NCBI Taxonomy" id="430685"/>
    <lineage>
        <taxon>Bacteria</taxon>
        <taxon>Bacillati</taxon>
        <taxon>Actinomycetota</taxon>
        <taxon>Actinomycetes</taxon>
        <taxon>Streptosporangiales</taxon>
        <taxon>Thermomonosporaceae</taxon>
        <taxon>Actinomadura</taxon>
    </lineage>
</organism>
<dbReference type="Gene3D" id="3.20.20.30">
    <property type="entry name" value="Luciferase-like domain"/>
    <property type="match status" value="1"/>
</dbReference>
<dbReference type="Pfam" id="PF00296">
    <property type="entry name" value="Bac_luciferase"/>
    <property type="match status" value="1"/>
</dbReference>
<sequence length="298" mass="30607">MGRLKVGIGLSSANPQDAAGVAPQARLAEEAGLESVWSGDHLIAVRPFLDSTLRLAAAAAATERVKLGFGVMVLALRPVAWAAKQVATLQHLSGGRVLLGVGTGGAVHGEAAWRAVGVPYAERGRRTDAALEILPDLVEGRPTVVNGEEVTLEPGAPMPPVLVGGGLGAATTRRLLRFGDEWYAGFPTPRALRDAAARLAELAAEQGRPAPKLTASVSLGLGDLPASVVDAQVRGLTQYGMSEEDARDALAVGGPAQAAERLAALADAGAHRVIGLPFAGSSLRQTELLGETARLLTP</sequence>
<evidence type="ECO:0000313" key="7">
    <source>
        <dbReference type="Proteomes" id="UP001500683"/>
    </source>
</evidence>
<evidence type="ECO:0000259" key="5">
    <source>
        <dbReference type="Pfam" id="PF00296"/>
    </source>
</evidence>
<dbReference type="RefSeq" id="WP_344944397.1">
    <property type="nucleotide sequence ID" value="NZ_BAAAZG010000010.1"/>
</dbReference>
<keyword evidence="3" id="KW-0560">Oxidoreductase</keyword>
<keyword evidence="7" id="KW-1185">Reference proteome</keyword>
<dbReference type="EMBL" id="BAAAZG010000010">
    <property type="protein sequence ID" value="GAA4066358.1"/>
    <property type="molecule type" value="Genomic_DNA"/>
</dbReference>
<keyword evidence="1" id="KW-0285">Flavoprotein</keyword>
<evidence type="ECO:0000256" key="3">
    <source>
        <dbReference type="ARBA" id="ARBA00023002"/>
    </source>
</evidence>
<evidence type="ECO:0000256" key="2">
    <source>
        <dbReference type="ARBA" id="ARBA00022643"/>
    </source>
</evidence>
<name>A0ABP7VFT2_9ACTN</name>
<evidence type="ECO:0000313" key="6">
    <source>
        <dbReference type="EMBL" id="GAA4066358.1"/>
    </source>
</evidence>
<gene>
    <name evidence="6" type="ORF">GCM10022214_20950</name>
</gene>
<reference evidence="7" key="1">
    <citation type="journal article" date="2019" name="Int. J. Syst. Evol. Microbiol.">
        <title>The Global Catalogue of Microorganisms (GCM) 10K type strain sequencing project: providing services to taxonomists for standard genome sequencing and annotation.</title>
        <authorList>
            <consortium name="The Broad Institute Genomics Platform"/>
            <consortium name="The Broad Institute Genome Sequencing Center for Infectious Disease"/>
            <person name="Wu L."/>
            <person name="Ma J."/>
        </authorList>
    </citation>
    <scope>NUCLEOTIDE SEQUENCE [LARGE SCALE GENOMIC DNA]</scope>
    <source>
        <strain evidence="7">JCM 16702</strain>
    </source>
</reference>
<dbReference type="InterPro" id="IPR036661">
    <property type="entry name" value="Luciferase-like_sf"/>
</dbReference>
<dbReference type="PANTHER" id="PTHR42847">
    <property type="entry name" value="ALKANESULFONATE MONOOXYGENASE"/>
    <property type="match status" value="1"/>
</dbReference>
<keyword evidence="2" id="KW-0288">FMN</keyword>
<protein>
    <submittedName>
        <fullName evidence="6">TIGR03619 family F420-dependent LLM class oxidoreductase</fullName>
    </submittedName>
</protein>
<comment type="caution">
    <text evidence="6">The sequence shown here is derived from an EMBL/GenBank/DDBJ whole genome shotgun (WGS) entry which is preliminary data.</text>
</comment>
<evidence type="ECO:0000256" key="4">
    <source>
        <dbReference type="ARBA" id="ARBA00023033"/>
    </source>
</evidence>
<dbReference type="InterPro" id="IPR011251">
    <property type="entry name" value="Luciferase-like_dom"/>
</dbReference>
<accession>A0ABP7VFT2</accession>
<dbReference type="SUPFAM" id="SSF51679">
    <property type="entry name" value="Bacterial luciferase-like"/>
    <property type="match status" value="1"/>
</dbReference>